<evidence type="ECO:0000313" key="6">
    <source>
        <dbReference type="Proteomes" id="UP000321927"/>
    </source>
</evidence>
<accession>A0A2W7R4K8</accession>
<evidence type="ECO:0000256" key="2">
    <source>
        <dbReference type="PROSITE-ProRule" id="PRU01282"/>
    </source>
</evidence>
<dbReference type="Proteomes" id="UP000249115">
    <property type="component" value="Unassembled WGS sequence"/>
</dbReference>
<gene>
    <name evidence="4" type="ORF">ESW18_00540</name>
    <name evidence="3" type="ORF">LV84_02562</name>
</gene>
<comment type="caution">
    <text evidence="3">The sequence shown here is derived from an EMBL/GenBank/DDBJ whole genome shotgun (WGS) entry which is preliminary data.</text>
</comment>
<dbReference type="InterPro" id="IPR036249">
    <property type="entry name" value="Thioredoxin-like_sf"/>
</dbReference>
<dbReference type="RefSeq" id="WP_086501878.1">
    <property type="nucleotide sequence ID" value="NZ_MSSV01000011.1"/>
</dbReference>
<evidence type="ECO:0000313" key="4">
    <source>
        <dbReference type="EMBL" id="TXD79653.1"/>
    </source>
</evidence>
<keyword evidence="6" id="KW-1185">Reference proteome</keyword>
<dbReference type="Proteomes" id="UP000321927">
    <property type="component" value="Unassembled WGS sequence"/>
</dbReference>
<dbReference type="PROSITE" id="PS51353">
    <property type="entry name" value="ARSC"/>
    <property type="match status" value="1"/>
</dbReference>
<dbReference type="SUPFAM" id="SSF52833">
    <property type="entry name" value="Thioredoxin-like"/>
    <property type="match status" value="1"/>
</dbReference>
<organism evidence="3 5">
    <name type="scientific">Algoriphagus ratkowskyi</name>
    <dbReference type="NCBI Taxonomy" id="57028"/>
    <lineage>
        <taxon>Bacteria</taxon>
        <taxon>Pseudomonadati</taxon>
        <taxon>Bacteroidota</taxon>
        <taxon>Cytophagia</taxon>
        <taxon>Cytophagales</taxon>
        <taxon>Cyclobacteriaceae</taxon>
        <taxon>Algoriphagus</taxon>
    </lineage>
</organism>
<dbReference type="InterPro" id="IPR006660">
    <property type="entry name" value="Arsenate_reductase-like"/>
</dbReference>
<dbReference type="AlphaFoldDB" id="A0A2W7R4K8"/>
<reference evidence="4 6" key="2">
    <citation type="submission" date="2019-08" db="EMBL/GenBank/DDBJ databases">
        <title>Genome of Algoriphagus ratkowskyi IC026.</title>
        <authorList>
            <person name="Bowman J.P."/>
        </authorList>
    </citation>
    <scope>NUCLEOTIDE SEQUENCE [LARGE SCALE GENOMIC DNA]</scope>
    <source>
        <strain evidence="4 6">IC026</strain>
    </source>
</reference>
<dbReference type="EMBL" id="QKZU01000009">
    <property type="protein sequence ID" value="PZX55424.1"/>
    <property type="molecule type" value="Genomic_DNA"/>
</dbReference>
<protein>
    <submittedName>
        <fullName evidence="3">Arsenate reductase</fullName>
    </submittedName>
    <submittedName>
        <fullName evidence="4">Glutaredoxin</fullName>
    </submittedName>
</protein>
<dbReference type="EMBL" id="VORV01000001">
    <property type="protein sequence ID" value="TXD79653.1"/>
    <property type="molecule type" value="Genomic_DNA"/>
</dbReference>
<comment type="similarity">
    <text evidence="1 2">Belongs to the ArsC family.</text>
</comment>
<name>A0A2W7R4K8_9BACT</name>
<reference evidence="3 5" key="1">
    <citation type="submission" date="2018-06" db="EMBL/GenBank/DDBJ databases">
        <title>Genomic Encyclopedia of Archaeal and Bacterial Type Strains, Phase II (KMG-II): from individual species to whole genera.</title>
        <authorList>
            <person name="Goeker M."/>
        </authorList>
    </citation>
    <scope>NUCLEOTIDE SEQUENCE [LARGE SCALE GENOMIC DNA]</scope>
    <source>
        <strain evidence="3 5">DSM 22686</strain>
    </source>
</reference>
<sequence length="124" mass="14388">MKTHPSELYFYHSPSQQIDKQTLAYAKSIYQFVNTIDLSKERLTPTQWNTLLLKLNLRAKDLLNRAHPDYQKNIAGKNWDDESWLNILIKSPNLIKAPIASLRQKAILCITPTDILKLNSRRLA</sequence>
<proteinExistence type="inferred from homology"/>
<evidence type="ECO:0000313" key="3">
    <source>
        <dbReference type="EMBL" id="PZX55424.1"/>
    </source>
</evidence>
<dbReference type="OrthoDB" id="979538at2"/>
<evidence type="ECO:0000313" key="5">
    <source>
        <dbReference type="Proteomes" id="UP000249115"/>
    </source>
</evidence>
<dbReference type="Gene3D" id="3.40.30.10">
    <property type="entry name" value="Glutaredoxin"/>
    <property type="match status" value="1"/>
</dbReference>
<evidence type="ECO:0000256" key="1">
    <source>
        <dbReference type="ARBA" id="ARBA00007198"/>
    </source>
</evidence>